<protein>
    <submittedName>
        <fullName evidence="1">Uncharacterized protein</fullName>
    </submittedName>
</protein>
<reference evidence="1 2" key="1">
    <citation type="submission" date="2018-01" db="EMBL/GenBank/DDBJ databases">
        <authorList>
            <person name="Clerissi C."/>
        </authorList>
    </citation>
    <scope>NUCLEOTIDE SEQUENCE [LARGE SCALE GENOMIC DNA]</scope>
    <source>
        <strain evidence="1">Cupriavidus taiwanensis STM 6082</strain>
    </source>
</reference>
<comment type="caution">
    <text evidence="1">The sequence shown here is derived from an EMBL/GenBank/DDBJ whole genome shotgun (WGS) entry which is preliminary data.</text>
</comment>
<accession>A0ABY1V7S0</accession>
<name>A0ABY1V7S0_9BURK</name>
<sequence>MAQARQLVKLVPQEFLIALRAGHRHLDQVVVFAGQQVGLHHLGQFRQRLAEAVQHVVVVPLQRDFDQHSVRQAQRLLVQQRGVAFDHPAFLQRAHAVPARRGRQAHLLRQSRIGQAAVAPQFAQDAAIGLIEFGRLCHSTLPLRNILPLILSNEDGFTDIDADMEKIKKPILRHGC</sequence>
<dbReference type="Proteomes" id="UP000256710">
    <property type="component" value="Unassembled WGS sequence"/>
</dbReference>
<dbReference type="EMBL" id="OFTC01000034">
    <property type="protein sequence ID" value="SOZ38672.1"/>
    <property type="molecule type" value="Genomic_DNA"/>
</dbReference>
<gene>
    <name evidence="1" type="ORF">CBM2605_B110201</name>
</gene>
<evidence type="ECO:0000313" key="2">
    <source>
        <dbReference type="Proteomes" id="UP000256710"/>
    </source>
</evidence>
<proteinExistence type="predicted"/>
<evidence type="ECO:0000313" key="1">
    <source>
        <dbReference type="EMBL" id="SOZ38672.1"/>
    </source>
</evidence>
<organism evidence="1 2">
    <name type="scientific">Cupriavidus neocaledonicus</name>
    <dbReference type="NCBI Taxonomy" id="1040979"/>
    <lineage>
        <taxon>Bacteria</taxon>
        <taxon>Pseudomonadati</taxon>
        <taxon>Pseudomonadota</taxon>
        <taxon>Betaproteobacteria</taxon>
        <taxon>Burkholderiales</taxon>
        <taxon>Burkholderiaceae</taxon>
        <taxon>Cupriavidus</taxon>
    </lineage>
</organism>
<keyword evidence="2" id="KW-1185">Reference proteome</keyword>